<organism evidence="3 4">
    <name type="scientific">Streptomyces alboniger</name>
    <dbReference type="NCBI Taxonomy" id="132473"/>
    <lineage>
        <taxon>Bacteria</taxon>
        <taxon>Bacillati</taxon>
        <taxon>Actinomycetota</taxon>
        <taxon>Actinomycetes</taxon>
        <taxon>Kitasatosporales</taxon>
        <taxon>Streptomycetaceae</taxon>
        <taxon>Streptomyces</taxon>
        <taxon>Streptomyces aurantiacus group</taxon>
    </lineage>
</organism>
<accession>A0A5J6HGV6</accession>
<dbReference type="AlphaFoldDB" id="A0A5J6HGV6"/>
<dbReference type="RefSeq" id="WP_055528412.1">
    <property type="nucleotide sequence ID" value="NZ_CP023695.1"/>
</dbReference>
<feature type="region of interest" description="Disordered" evidence="1">
    <location>
        <begin position="183"/>
        <end position="207"/>
    </location>
</feature>
<dbReference type="Proteomes" id="UP000326553">
    <property type="component" value="Chromosome"/>
</dbReference>
<name>A0A5J6HGV6_STRAD</name>
<evidence type="ECO:0000313" key="4">
    <source>
        <dbReference type="Proteomes" id="UP000326553"/>
    </source>
</evidence>
<sequence>MSTERSVHEAAEPQRRRARLAVASVAATVLLVGGGGAYFAATAAGGGGGRGGDGAPAGDGGDPPPLALDGYPGGDRQGEDTGKGAGGTDGTSGIAPGEPDPSGATYKATGKLPEGPASASVYHARGEVTRGEVTALAKALGLSGTPTSRDGAWRVDEGKDGSGPSLQVTKQAPGTWTYARHGVGGTDNCPKGKPCSSTSTAPNGDADDAVGEKAAKEAAAPLLKALGQDDAKLDARQLMGAVRVVNADPKVDGLPTYGWSTGIQVGSDGQVVGGSGQLKAPDKGARYPVISAGKTLDRLNSTGGRGVGVGGCATPVPHVDDSTRTEGGSTRTGTKGGGDAKQAPCEPSAEAPKPRTVAVSGATFGLATHFVGGKQTLVPSWLFEVTPEGARDTFTVTHPAVAPKYLTSPSTPGTPTPTEKPEKPRGEGSVPIESYSADGKKLTVHFWGGVCSEYSASAREDGDRVTVTVTETKQKDKVCVMVAKRLSETVTLDKPLGDREVVDASGGTVKRK</sequence>
<keyword evidence="2" id="KW-0472">Membrane</keyword>
<dbReference type="EMBL" id="CP023695">
    <property type="protein sequence ID" value="QEV17710.1"/>
    <property type="molecule type" value="Genomic_DNA"/>
</dbReference>
<evidence type="ECO:0000256" key="1">
    <source>
        <dbReference type="SAM" id="MobiDB-lite"/>
    </source>
</evidence>
<evidence type="ECO:0000256" key="2">
    <source>
        <dbReference type="SAM" id="Phobius"/>
    </source>
</evidence>
<feature type="region of interest" description="Disordered" evidence="1">
    <location>
        <begin position="141"/>
        <end position="168"/>
    </location>
</feature>
<gene>
    <name evidence="3" type="ORF">CP975_09495</name>
</gene>
<dbReference type="OrthoDB" id="3830613at2"/>
<keyword evidence="2" id="KW-0812">Transmembrane</keyword>
<keyword evidence="2" id="KW-1133">Transmembrane helix</keyword>
<keyword evidence="4" id="KW-1185">Reference proteome</keyword>
<feature type="region of interest" description="Disordered" evidence="1">
    <location>
        <begin position="45"/>
        <end position="118"/>
    </location>
</feature>
<proteinExistence type="predicted"/>
<feature type="compositionally biased region" description="Gly residues" evidence="1">
    <location>
        <begin position="45"/>
        <end position="61"/>
    </location>
</feature>
<feature type="region of interest" description="Disordered" evidence="1">
    <location>
        <begin position="403"/>
        <end position="430"/>
    </location>
</feature>
<dbReference type="KEGG" id="salw:CP975_09495"/>
<evidence type="ECO:0008006" key="5">
    <source>
        <dbReference type="Google" id="ProtNLM"/>
    </source>
</evidence>
<reference evidence="3 4" key="1">
    <citation type="submission" date="2017-09" db="EMBL/GenBank/DDBJ databases">
        <authorList>
            <person name="Lee N."/>
            <person name="Cho B.-K."/>
        </authorList>
    </citation>
    <scope>NUCLEOTIDE SEQUENCE [LARGE SCALE GENOMIC DNA]</scope>
    <source>
        <strain evidence="3 4">ATCC 12461</strain>
    </source>
</reference>
<evidence type="ECO:0000313" key="3">
    <source>
        <dbReference type="EMBL" id="QEV17710.1"/>
    </source>
</evidence>
<feature type="compositionally biased region" description="Low complexity" evidence="1">
    <location>
        <begin position="407"/>
        <end position="417"/>
    </location>
</feature>
<protein>
    <recommendedName>
        <fullName evidence="5">Large membrane protein</fullName>
    </recommendedName>
</protein>
<feature type="compositionally biased region" description="Basic and acidic residues" evidence="1">
    <location>
        <begin position="151"/>
        <end position="160"/>
    </location>
</feature>
<feature type="region of interest" description="Disordered" evidence="1">
    <location>
        <begin position="306"/>
        <end position="353"/>
    </location>
</feature>
<feature type="transmembrane region" description="Helical" evidence="2">
    <location>
        <begin position="20"/>
        <end position="41"/>
    </location>
</feature>